<feature type="transmembrane region" description="Helical" evidence="1">
    <location>
        <begin position="56"/>
        <end position="79"/>
    </location>
</feature>
<dbReference type="EMBL" id="LT840184">
    <property type="protein sequence ID" value="SMF65860.1"/>
    <property type="molecule type" value="Genomic_DNA"/>
</dbReference>
<dbReference type="STRING" id="1313296.SAMN05661091_0203"/>
<protein>
    <submittedName>
        <fullName evidence="2">Uncharacterized protein</fullName>
    </submittedName>
</protein>
<gene>
    <name evidence="2" type="ORF">SAMN05661091_0203</name>
</gene>
<keyword evidence="1" id="KW-0472">Membrane</keyword>
<dbReference type="AlphaFoldDB" id="A0A1X7G8L3"/>
<keyword evidence="3" id="KW-1185">Reference proteome</keyword>
<organism evidence="2 3">
    <name type="scientific">Paenibacillus uliginis N3/975</name>
    <dbReference type="NCBI Taxonomy" id="1313296"/>
    <lineage>
        <taxon>Bacteria</taxon>
        <taxon>Bacillati</taxon>
        <taxon>Bacillota</taxon>
        <taxon>Bacilli</taxon>
        <taxon>Bacillales</taxon>
        <taxon>Paenibacillaceae</taxon>
        <taxon>Paenibacillus</taxon>
    </lineage>
</organism>
<sequence length="352" mass="39442">MKKHQWVATFLSLICTGLGMFYIGTPGMIVGGIILMALQGASLFIFFMTLGFLGLIVAPVALGVHIVGLIITVVYFNYRTPKDPFKAQKRQRQFSSPWKIAVRTVIGAALFVGAIYGGYTTGSEPFTKSGAEKRVVQEAAESYLKQKYNESFKVTDVRYTWATGTYYLRAHPEQNPELVFRLESNDDNPPEISNENYLNELWALQLKEILTPLADELYPQTAFLSTWVNVGHNQTVERNYRNLNSENGAAVGSQHVSLTVFADLTADNLLTEQERVMELVQRMPEVMVEGKTGIQIDYYPSELNTPGNVKKINKGTFDEGFNGGKQTHIFRVDDISEITSANDIEIRDLSKD</sequence>
<name>A0A1X7G8L3_9BACL</name>
<feature type="transmembrane region" description="Helical" evidence="1">
    <location>
        <begin position="100"/>
        <end position="119"/>
    </location>
</feature>
<evidence type="ECO:0000256" key="1">
    <source>
        <dbReference type="SAM" id="Phobius"/>
    </source>
</evidence>
<evidence type="ECO:0000313" key="3">
    <source>
        <dbReference type="Proteomes" id="UP000192940"/>
    </source>
</evidence>
<dbReference type="RefSeq" id="WP_208917363.1">
    <property type="nucleotide sequence ID" value="NZ_LT840184.1"/>
</dbReference>
<accession>A0A1X7G8L3</accession>
<keyword evidence="1" id="KW-0812">Transmembrane</keyword>
<feature type="transmembrane region" description="Helical" evidence="1">
    <location>
        <begin position="6"/>
        <end position="23"/>
    </location>
</feature>
<keyword evidence="1" id="KW-1133">Transmembrane helix</keyword>
<dbReference type="Proteomes" id="UP000192940">
    <property type="component" value="Chromosome I"/>
</dbReference>
<evidence type="ECO:0000313" key="2">
    <source>
        <dbReference type="EMBL" id="SMF65860.1"/>
    </source>
</evidence>
<reference evidence="2 3" key="1">
    <citation type="submission" date="2017-04" db="EMBL/GenBank/DDBJ databases">
        <authorList>
            <person name="Afonso C.L."/>
            <person name="Miller P.J."/>
            <person name="Scott M.A."/>
            <person name="Spackman E."/>
            <person name="Goraichik I."/>
            <person name="Dimitrov K.M."/>
            <person name="Suarez D.L."/>
            <person name="Swayne D.E."/>
        </authorList>
    </citation>
    <scope>NUCLEOTIDE SEQUENCE [LARGE SCALE GENOMIC DNA]</scope>
    <source>
        <strain evidence="2 3">N3/975</strain>
    </source>
</reference>
<proteinExistence type="predicted"/>